<dbReference type="InterPro" id="IPR006059">
    <property type="entry name" value="SBP"/>
</dbReference>
<dbReference type="SUPFAM" id="SSF53850">
    <property type="entry name" value="Periplasmic binding protein-like II"/>
    <property type="match status" value="1"/>
</dbReference>
<accession>A0A8J3YFY5</accession>
<keyword evidence="2" id="KW-0813">Transport</keyword>
<sequence>MAVRKKIAAVFATVALVTAGCGADSGTVNVSSGSDVDCGAFEAYLGHEGTTVTLMRTVNNLDVVNLSAALRDFSDCTSIKVQTVPSKDVEGTVTKTAGTKEAPDLAVISQPGLIKDLASAGKMTPPSKEFTDNAPQNYAKDMLSYATVNGTLFAVPFASSVKSLVWYSPSAFARAGYTVPQTWADFYVLADRIRAAGVNPWCDGWESGGATGWPGTDWVEEAMLRLHGPEVYDQWIAHQLPFNDPKVAAAFDWVGRVLKTPGYVLNGTPSIAPTGFGVAGLPVLSGKCYFYRMAAFYSSFFPRGTKIGPDGDIFVFYNPPVDAGRGKPVEISGDYLAAFADRPEVAAVQTFMASADFGSKFLKSGLGIPSNNKIPLEEFTNPVEKLSVQLLRDQNSVLRFDASDLMPGAVGAGTFWSEITKWINGQPTATTVANVEASWPK</sequence>
<organism evidence="4 5">
    <name type="scientific">Virgisporangium aliadipatigenens</name>
    <dbReference type="NCBI Taxonomy" id="741659"/>
    <lineage>
        <taxon>Bacteria</taxon>
        <taxon>Bacillati</taxon>
        <taxon>Actinomycetota</taxon>
        <taxon>Actinomycetes</taxon>
        <taxon>Micromonosporales</taxon>
        <taxon>Micromonosporaceae</taxon>
        <taxon>Virgisporangium</taxon>
    </lineage>
</organism>
<dbReference type="InterPro" id="IPR050490">
    <property type="entry name" value="Bact_solute-bd_prot1"/>
</dbReference>
<evidence type="ECO:0000256" key="3">
    <source>
        <dbReference type="SAM" id="SignalP"/>
    </source>
</evidence>
<dbReference type="AlphaFoldDB" id="A0A8J3YFY5"/>
<gene>
    <name evidence="4" type="ORF">Val02_13900</name>
</gene>
<evidence type="ECO:0000313" key="5">
    <source>
        <dbReference type="Proteomes" id="UP000619260"/>
    </source>
</evidence>
<dbReference type="Proteomes" id="UP000619260">
    <property type="component" value="Unassembled WGS sequence"/>
</dbReference>
<keyword evidence="5" id="KW-1185">Reference proteome</keyword>
<evidence type="ECO:0000256" key="2">
    <source>
        <dbReference type="ARBA" id="ARBA00022448"/>
    </source>
</evidence>
<dbReference type="PROSITE" id="PS51257">
    <property type="entry name" value="PROKAR_LIPOPROTEIN"/>
    <property type="match status" value="1"/>
</dbReference>
<feature type="chain" id="PRO_5035242172" evidence="3">
    <location>
        <begin position="24"/>
        <end position="441"/>
    </location>
</feature>
<dbReference type="Pfam" id="PF01547">
    <property type="entry name" value="SBP_bac_1"/>
    <property type="match status" value="1"/>
</dbReference>
<keyword evidence="3" id="KW-0732">Signal</keyword>
<comment type="similarity">
    <text evidence="1">Belongs to the bacterial solute-binding protein 1 family.</text>
</comment>
<dbReference type="PANTHER" id="PTHR43649">
    <property type="entry name" value="ARABINOSE-BINDING PROTEIN-RELATED"/>
    <property type="match status" value="1"/>
</dbReference>
<proteinExistence type="inferred from homology"/>
<dbReference type="PANTHER" id="PTHR43649:SF29">
    <property type="entry name" value="OSMOPROTECTIVE COMPOUNDS-BINDING PROTEIN GGTB"/>
    <property type="match status" value="1"/>
</dbReference>
<name>A0A8J3YFY5_9ACTN</name>
<evidence type="ECO:0000313" key="4">
    <source>
        <dbReference type="EMBL" id="GIJ44504.1"/>
    </source>
</evidence>
<comment type="caution">
    <text evidence="4">The sequence shown here is derived from an EMBL/GenBank/DDBJ whole genome shotgun (WGS) entry which is preliminary data.</text>
</comment>
<feature type="signal peptide" evidence="3">
    <location>
        <begin position="1"/>
        <end position="23"/>
    </location>
</feature>
<dbReference type="Gene3D" id="3.40.190.10">
    <property type="entry name" value="Periplasmic binding protein-like II"/>
    <property type="match status" value="2"/>
</dbReference>
<protein>
    <submittedName>
        <fullName evidence="4">Alpha-glucoside ABC transporter substrate-binding protein</fullName>
    </submittedName>
</protein>
<reference evidence="4" key="1">
    <citation type="submission" date="2021-01" db="EMBL/GenBank/DDBJ databases">
        <title>Whole genome shotgun sequence of Virgisporangium aliadipatigenens NBRC 105644.</title>
        <authorList>
            <person name="Komaki H."/>
            <person name="Tamura T."/>
        </authorList>
    </citation>
    <scope>NUCLEOTIDE SEQUENCE</scope>
    <source>
        <strain evidence="4">NBRC 105644</strain>
    </source>
</reference>
<evidence type="ECO:0000256" key="1">
    <source>
        <dbReference type="ARBA" id="ARBA00008520"/>
    </source>
</evidence>
<dbReference type="EMBL" id="BOPF01000004">
    <property type="protein sequence ID" value="GIJ44504.1"/>
    <property type="molecule type" value="Genomic_DNA"/>
</dbReference>